<keyword evidence="1" id="KW-0812">Transmembrane</keyword>
<protein>
    <recommendedName>
        <fullName evidence="4">DUF4944 domain-containing protein</fullName>
    </recommendedName>
</protein>
<evidence type="ECO:0000313" key="2">
    <source>
        <dbReference type="EMBL" id="GEN45833.1"/>
    </source>
</evidence>
<proteinExistence type="predicted"/>
<comment type="caution">
    <text evidence="2">The sequence shown here is derived from an EMBL/GenBank/DDBJ whole genome shotgun (WGS) entry which is preliminary data.</text>
</comment>
<organism evidence="2 3">
    <name type="scientific">Alkalibacillus haloalkaliphilus</name>
    <dbReference type="NCBI Taxonomy" id="94136"/>
    <lineage>
        <taxon>Bacteria</taxon>
        <taxon>Bacillati</taxon>
        <taxon>Bacillota</taxon>
        <taxon>Bacilli</taxon>
        <taxon>Bacillales</taxon>
        <taxon>Bacillaceae</taxon>
        <taxon>Alkalibacillus</taxon>
    </lineage>
</organism>
<feature type="transmembrane region" description="Helical" evidence="1">
    <location>
        <begin position="9"/>
        <end position="27"/>
    </location>
</feature>
<evidence type="ECO:0000313" key="3">
    <source>
        <dbReference type="Proteomes" id="UP000321440"/>
    </source>
</evidence>
<evidence type="ECO:0000256" key="1">
    <source>
        <dbReference type="SAM" id="Phobius"/>
    </source>
</evidence>
<dbReference type="RefSeq" id="WP_146816115.1">
    <property type="nucleotide sequence ID" value="NZ_BJYA01000011.1"/>
</dbReference>
<dbReference type="EMBL" id="BJYA01000011">
    <property type="protein sequence ID" value="GEN45833.1"/>
    <property type="molecule type" value="Genomic_DNA"/>
</dbReference>
<dbReference type="AlphaFoldDB" id="A0A511W6X7"/>
<keyword evidence="1" id="KW-0472">Membrane</keyword>
<dbReference type="Proteomes" id="UP000321440">
    <property type="component" value="Unassembled WGS sequence"/>
</dbReference>
<accession>A0A511W6X7</accession>
<gene>
    <name evidence="2" type="ORF">AHA02nite_16090</name>
</gene>
<dbReference type="OrthoDB" id="2921306at2"/>
<evidence type="ECO:0008006" key="4">
    <source>
        <dbReference type="Google" id="ProtNLM"/>
    </source>
</evidence>
<sequence length="152" mass="17773">MVLIIQKKYTIIIVSIVIVLLLIYWVYHSINEPEIWVGESNEGWVVHYEYTYGSKDTWEVTIFWRGEGDVTLHEAKLVRGGSFNNTRELNHEFSSGFSSVFSGGSSREFLTRAGAASHEEEYTFYLNWSNDEGTYEDEIKLKPRTRYFIPFH</sequence>
<keyword evidence="3" id="KW-1185">Reference proteome</keyword>
<name>A0A511W6X7_9BACI</name>
<reference evidence="2 3" key="1">
    <citation type="submission" date="2019-07" db="EMBL/GenBank/DDBJ databases">
        <title>Whole genome shotgun sequence of Alkalibacillus haloalkaliphilus NBRC 103110.</title>
        <authorList>
            <person name="Hosoyama A."/>
            <person name="Uohara A."/>
            <person name="Ohji S."/>
            <person name="Ichikawa N."/>
        </authorList>
    </citation>
    <scope>NUCLEOTIDE SEQUENCE [LARGE SCALE GENOMIC DNA]</scope>
    <source>
        <strain evidence="2 3">NBRC 103110</strain>
    </source>
</reference>
<keyword evidence="1" id="KW-1133">Transmembrane helix</keyword>